<dbReference type="AlphaFoldDB" id="A0A3N0BXG7"/>
<dbReference type="InterPro" id="IPR008969">
    <property type="entry name" value="CarboxyPept-like_regulatory"/>
</dbReference>
<reference evidence="1 2" key="1">
    <citation type="submission" date="2018-10" db="EMBL/GenBank/DDBJ databases">
        <title>Genome sequencing of Pedobacter jejuensis TNB23.</title>
        <authorList>
            <person name="Cho Y.-J."/>
            <person name="Cho A."/>
            <person name="Kim O.-S."/>
        </authorList>
    </citation>
    <scope>NUCLEOTIDE SEQUENCE [LARGE SCALE GENOMIC DNA]</scope>
    <source>
        <strain evidence="1 2">TNB23</strain>
    </source>
</reference>
<dbReference type="OrthoDB" id="7432683at2"/>
<dbReference type="Pfam" id="PF13715">
    <property type="entry name" value="CarbopepD_reg_2"/>
    <property type="match status" value="1"/>
</dbReference>
<accession>A0A3N0BXG7</accession>
<comment type="caution">
    <text evidence="1">The sequence shown here is derived from an EMBL/GenBank/DDBJ whole genome shotgun (WGS) entry which is preliminary data.</text>
</comment>
<evidence type="ECO:0000313" key="2">
    <source>
        <dbReference type="Proteomes" id="UP000274046"/>
    </source>
</evidence>
<proteinExistence type="predicted"/>
<organism evidence="1 2">
    <name type="scientific">Pedobacter jejuensis</name>
    <dbReference type="NCBI Taxonomy" id="1268550"/>
    <lineage>
        <taxon>Bacteria</taxon>
        <taxon>Pseudomonadati</taxon>
        <taxon>Bacteroidota</taxon>
        <taxon>Sphingobacteriia</taxon>
        <taxon>Sphingobacteriales</taxon>
        <taxon>Sphingobacteriaceae</taxon>
        <taxon>Pedobacter</taxon>
    </lineage>
</organism>
<dbReference type="Proteomes" id="UP000274046">
    <property type="component" value="Unassembled WGS sequence"/>
</dbReference>
<gene>
    <name evidence="1" type="ORF">D7004_07910</name>
</gene>
<keyword evidence="2" id="KW-1185">Reference proteome</keyword>
<dbReference type="Gene3D" id="2.60.40.1120">
    <property type="entry name" value="Carboxypeptidase-like, regulatory domain"/>
    <property type="match status" value="1"/>
</dbReference>
<evidence type="ECO:0000313" key="1">
    <source>
        <dbReference type="EMBL" id="RNL54015.1"/>
    </source>
</evidence>
<name>A0A3N0BXG7_9SPHI</name>
<evidence type="ECO:0008006" key="3">
    <source>
        <dbReference type="Google" id="ProtNLM"/>
    </source>
</evidence>
<dbReference type="SUPFAM" id="SSF49464">
    <property type="entry name" value="Carboxypeptidase regulatory domain-like"/>
    <property type="match status" value="1"/>
</dbReference>
<dbReference type="EMBL" id="RBEE01000012">
    <property type="protein sequence ID" value="RNL54015.1"/>
    <property type="molecule type" value="Genomic_DNA"/>
</dbReference>
<protein>
    <recommendedName>
        <fullName evidence="3">Carboxypeptidase-like regulatory domain-containing protein</fullName>
    </recommendedName>
</protein>
<sequence length="238" mass="26733">MATSVKISINNPCNKKWLNMQANEIGRFCSSCQKSVIDFTQFSDHDLKIWLTKNQGLSCGRFKPEQINRLIEIKPIFSMDRFKPSLIAASLVAFLSIPKLSGAINKSYPTHQTDAKKFAIEKSVSPLENDSITIKGKVIDSDESLPIIGGRVRIKGTTVATVTDKDGNFEIRVNKNRFKNGLMLECIYIGFESQNFKINLKKTEPLTITMKMKYSILGGFGVIKTPTFLNRVSRFLNA</sequence>